<organism evidence="1 2">
    <name type="scientific">Denitrobaculum tricleocarpae</name>
    <dbReference type="NCBI Taxonomy" id="2591009"/>
    <lineage>
        <taxon>Bacteria</taxon>
        <taxon>Pseudomonadati</taxon>
        <taxon>Pseudomonadota</taxon>
        <taxon>Alphaproteobacteria</taxon>
        <taxon>Rhodospirillales</taxon>
        <taxon>Rhodospirillaceae</taxon>
        <taxon>Denitrobaculum</taxon>
    </lineage>
</organism>
<sequence length="156" mass="16970">MAKQHAYPARVIWTGNRGEGTQSYKGYDRSWDLALEGKAVVSCSNDPVLGGDPAKYNPEDMLVAAVAACHMLWYLHLASSAGVTVVAYEDTAVGEGVMNPDASGNFTSATLHPKVTVRAGSDLEKARRLHGEVHKYCFIARSVNFPITIEPEIFEE</sequence>
<dbReference type="AlphaFoldDB" id="A0A545TY40"/>
<dbReference type="OrthoDB" id="9795405at2"/>
<dbReference type="PANTHER" id="PTHR42830">
    <property type="entry name" value="OSMOTICALLY INDUCIBLE FAMILY PROTEIN"/>
    <property type="match status" value="1"/>
</dbReference>
<dbReference type="RefSeq" id="WP_142895762.1">
    <property type="nucleotide sequence ID" value="NZ_ML660053.1"/>
</dbReference>
<dbReference type="Gene3D" id="3.30.300.20">
    <property type="match status" value="1"/>
</dbReference>
<evidence type="ECO:0000313" key="2">
    <source>
        <dbReference type="Proteomes" id="UP000315252"/>
    </source>
</evidence>
<proteinExistence type="predicted"/>
<dbReference type="EMBL" id="VHSH01000002">
    <property type="protein sequence ID" value="TQV82132.1"/>
    <property type="molecule type" value="Genomic_DNA"/>
</dbReference>
<dbReference type="Proteomes" id="UP000315252">
    <property type="component" value="Unassembled WGS sequence"/>
</dbReference>
<dbReference type="InterPro" id="IPR036102">
    <property type="entry name" value="OsmC/Ohrsf"/>
</dbReference>
<evidence type="ECO:0000313" key="1">
    <source>
        <dbReference type="EMBL" id="TQV82132.1"/>
    </source>
</evidence>
<dbReference type="InterPro" id="IPR015946">
    <property type="entry name" value="KH_dom-like_a/b"/>
</dbReference>
<dbReference type="Pfam" id="PF02566">
    <property type="entry name" value="OsmC"/>
    <property type="match status" value="1"/>
</dbReference>
<comment type="caution">
    <text evidence="1">The sequence shown here is derived from an EMBL/GenBank/DDBJ whole genome shotgun (WGS) entry which is preliminary data.</text>
</comment>
<dbReference type="SUPFAM" id="SSF82784">
    <property type="entry name" value="OsmC-like"/>
    <property type="match status" value="1"/>
</dbReference>
<reference evidence="1 2" key="1">
    <citation type="submission" date="2019-06" db="EMBL/GenBank/DDBJ databases">
        <title>Whole genome sequence for Rhodospirillaceae sp. R148.</title>
        <authorList>
            <person name="Wang G."/>
        </authorList>
    </citation>
    <scope>NUCLEOTIDE SEQUENCE [LARGE SCALE GENOMIC DNA]</scope>
    <source>
        <strain evidence="1 2">R148</strain>
    </source>
</reference>
<keyword evidence="2" id="KW-1185">Reference proteome</keyword>
<gene>
    <name evidence="1" type="ORF">FKG95_07875</name>
</gene>
<accession>A0A545TY40</accession>
<dbReference type="InterPro" id="IPR052707">
    <property type="entry name" value="OsmC_Ohr_Peroxiredoxin"/>
</dbReference>
<protein>
    <submittedName>
        <fullName evidence="1">OsmC family protein</fullName>
    </submittedName>
</protein>
<name>A0A545TY40_9PROT</name>
<dbReference type="PANTHER" id="PTHR42830:SF2">
    <property type="entry name" value="OSMC_OHR FAMILY PROTEIN"/>
    <property type="match status" value="1"/>
</dbReference>
<dbReference type="InterPro" id="IPR003718">
    <property type="entry name" value="OsmC/Ohr_fam"/>
</dbReference>